<dbReference type="Pfam" id="PF14234">
    <property type="entry name" value="DUF4336"/>
    <property type="match status" value="1"/>
</dbReference>
<proteinExistence type="predicted"/>
<evidence type="ECO:0000313" key="1">
    <source>
        <dbReference type="EMBL" id="UWQ42281.1"/>
    </source>
</evidence>
<dbReference type="SUPFAM" id="SSF56281">
    <property type="entry name" value="Metallo-hydrolase/oxidoreductase"/>
    <property type="match status" value="1"/>
</dbReference>
<dbReference type="PANTHER" id="PTHR33835:SF1">
    <property type="entry name" value="METALLO-BETA-LACTAMASE DOMAIN-CONTAINING PROTEIN"/>
    <property type="match status" value="1"/>
</dbReference>
<dbReference type="Proteomes" id="UP001058514">
    <property type="component" value="Chromosome"/>
</dbReference>
<reference evidence="1" key="1">
    <citation type="submission" date="2021-08" db="EMBL/GenBank/DDBJ databases">
        <authorList>
            <person name="Nwanade C."/>
            <person name="Wang M."/>
            <person name="Masoudi A."/>
            <person name="Yu Z."/>
            <person name="Liu J."/>
        </authorList>
    </citation>
    <scope>NUCLEOTIDE SEQUENCE</scope>
    <source>
        <strain evidence="1">S166</strain>
    </source>
</reference>
<sequence>MSMESKTMLQALGPDIWIADGPPIEFYKIPFQTRMTVIRLENGDLFLHSPIRYSQQLAAELEALGRIRHLVSPNWIHYAYIAEWADAYPDATAWASPKVRERARSQGVEVQFDRDLEDSAPRDWAADLEQMIVHGSRAHTEVVFFHKRSKVLVLTDLIENMPARTLPLWVRPLAWAAGILAPNGKMPIDIWFSFAGNRDKLRKALTRMLAWNPETVVLAHGDILRENAPQRLREGFRNLPPCGHGH</sequence>
<dbReference type="EMBL" id="CP081051">
    <property type="protein sequence ID" value="UWQ42281.1"/>
    <property type="molecule type" value="Genomic_DNA"/>
</dbReference>
<keyword evidence="2" id="KW-1185">Reference proteome</keyword>
<protein>
    <submittedName>
        <fullName evidence="1">DUF4336 domain-containing protein</fullName>
    </submittedName>
</protein>
<accession>A0ABY5WLE1</accession>
<dbReference type="PANTHER" id="PTHR33835">
    <property type="entry name" value="YALI0C07656P"/>
    <property type="match status" value="1"/>
</dbReference>
<dbReference type="InterPro" id="IPR036866">
    <property type="entry name" value="RibonucZ/Hydroxyglut_hydro"/>
</dbReference>
<evidence type="ECO:0000313" key="2">
    <source>
        <dbReference type="Proteomes" id="UP001058514"/>
    </source>
</evidence>
<dbReference type="Gene3D" id="3.60.15.10">
    <property type="entry name" value="Ribonuclease Z/Hydroxyacylglutathione hydrolase-like"/>
    <property type="match status" value="1"/>
</dbReference>
<gene>
    <name evidence="1" type="ORF">K3718_04095</name>
</gene>
<organism evidence="1 2">
    <name type="scientific">Leisingera aquaemixtae</name>
    <dbReference type="NCBI Taxonomy" id="1396826"/>
    <lineage>
        <taxon>Bacteria</taxon>
        <taxon>Pseudomonadati</taxon>
        <taxon>Pseudomonadota</taxon>
        <taxon>Alphaproteobacteria</taxon>
        <taxon>Rhodobacterales</taxon>
        <taxon>Roseobacteraceae</taxon>
        <taxon>Leisingera</taxon>
    </lineage>
</organism>
<dbReference type="InterPro" id="IPR025638">
    <property type="entry name" value="DUF4336"/>
</dbReference>
<name>A0ABY5WLE1_9RHOB</name>